<reference evidence="5 6" key="1">
    <citation type="submission" date="2016-10" db="EMBL/GenBank/DDBJ databases">
        <authorList>
            <person name="de Groot N.N."/>
        </authorList>
    </citation>
    <scope>NUCLEOTIDE SEQUENCE [LARGE SCALE GENOMIC DNA]</scope>
    <source>
        <strain evidence="5">MBHS1</strain>
    </source>
</reference>
<dbReference type="GO" id="GO:0005085">
    <property type="term" value="F:guanyl-nucleotide exchange factor activity"/>
    <property type="evidence" value="ECO:0007669"/>
    <property type="project" value="TreeGrafter"/>
</dbReference>
<protein>
    <submittedName>
        <fullName evidence="5">Regulator of chromosome condensation (RCC1) repeat protein</fullName>
    </submittedName>
</protein>
<dbReference type="GO" id="GO:0016020">
    <property type="term" value="C:membrane"/>
    <property type="evidence" value="ECO:0007669"/>
    <property type="project" value="InterPro"/>
</dbReference>
<dbReference type="GO" id="GO:0005737">
    <property type="term" value="C:cytoplasm"/>
    <property type="evidence" value="ECO:0007669"/>
    <property type="project" value="TreeGrafter"/>
</dbReference>
<dbReference type="Pfam" id="PF25390">
    <property type="entry name" value="WD40_RLD"/>
    <property type="match status" value="1"/>
</dbReference>
<dbReference type="Pfam" id="PF17963">
    <property type="entry name" value="Big_9"/>
    <property type="match status" value="6"/>
</dbReference>
<dbReference type="SUPFAM" id="SSF50985">
    <property type="entry name" value="RCC1/BLIP-II"/>
    <property type="match status" value="3"/>
</dbReference>
<dbReference type="PROSITE" id="PS50012">
    <property type="entry name" value="RCC1_3"/>
    <property type="match status" value="7"/>
</dbReference>
<dbReference type="InterPro" id="IPR000408">
    <property type="entry name" value="Reg_chr_condens"/>
</dbReference>
<dbReference type="Gene3D" id="2.130.10.30">
    <property type="entry name" value="Regulator of chromosome condensation 1/beta-lactamase-inhibitor protein II"/>
    <property type="match status" value="2"/>
</dbReference>
<evidence type="ECO:0000256" key="3">
    <source>
        <dbReference type="SAM" id="MobiDB-lite"/>
    </source>
</evidence>
<dbReference type="InterPro" id="IPR009091">
    <property type="entry name" value="RCC1/BLIP-II"/>
</dbReference>
<sequence>MGVNNLAVSVGGNQSCAIVSGGAVKCWLNGVAAAKAINITGLSANVIGLSSGQQHHCAVQKIAQGQQLSCWSDDDNATLFGQLGDGYIAASSIPIRPLLPDTVQQAQLLAFSAGNQYTCALFNDQLGQRQTYCWGQNHQGQLGDGSGIDRLEPTLTGSYQSKYNPLQNMRSLSLAENYACALDDAGQVKCWGNIGEQRDYAETGSWQYRFDAHNVSDTLHASQISTGSQHTCVISTLDQENGDNSIYCWGANEAGQLGNSSTQAIQQPEPVALVDAQWQDLSLGLAHSCAISSNGSLYCWGDNQQGQSGLGSVVNSKRPLLALENVSSPLLAHQNHSCVQTVQGLLCTGDNARGQLGIDNTRNANRFLSVATDIGETQSLVAGLYHQCALSIDGQVSCWGDNSYGQLGDGSSDASQVPLSLTLSNITKLSAGRDHTCTLDDSGQVFCWGNNRFGQVGNGSSENQNEPVMIMSGVSQIVLGKQHSCTLHSGLVSCWGNNSVGQLGQIDRKDKLEPTLIANLIDIKNIYAAGDYSCATNQQGQIACWGDNSHGQLGNGTRLSSAEPVLVHGPNAPVIAEGERVAVTIPVTAAIKQTEITLNASDVDGDELTWVQATQAQSGIVSLTVQGDQAVISYLAGTGFFGKDRFDILVEDGKGGQDTITIVVTVADLAAPVFAQGSTLSLNLRPEQPVKPLVVDLNVSSEAEPVSWRIKTQAQRGITQLQSDNLHGQVTYTPTAEQLDDAVQIVIEVKDAQQRSSSITLNITISDNAIPVITQGQSISMNITEKTSLVESALTLSATDKNRDNLSWHILTVAQYGNAELLTTSEGNSVKIGYQPTLPLKSETDMFTVEVNDGHGGTAQIKLNVAIQDLNNAPVIEAGANSGGIVLVSMDEDSAPTPFELTLFASDEDSNEQLTWSIVKPADSGQVSFDYVSDNQHPGDSIQVNYKPEANFNGQDNFTLKVSDSRQDEDTIVVTVNVGAIDDIPVISVEEQGRIRELALGETVTISAYEEHTNLNLIFYANGQDSSSFSWQTSSSSSKWYRVSQIEIVPENDVQSQVQVNLTLEIHANGKDSFTLTVTDDKGSRVLIPVVIIIIPRGDPPYLEAAKEVHLRENDTQVKVPLSALDVDGDGNGFQWSIVEDAQHNTEAANDAFSGSGRNAEITYTPTSGYHSYVDKADNGIDDRMLIQAKDDDGTNKLQVQFKINPINDRPVLTSFDGAALQAENHITIDEDHDTNASHEPKTRTIPVTVFDADHWDIEDKLTWMISTAAQHGIATVPEQTEMEPTAGKATIDPNQAASNYHNTISYTPNTDYHGEDSFEVTVTDEGSRFDSVIGDLSITFTVNVTINPINDTPIFNVAQVSNISLTEDRSRADFNLSVIADWFDASSTENDFSWALTTAAGQGTVSGISGIGLTKSVNYRPTATLGADTFTVTVSDTRAGNLGVRFTVKMNIHAGTLLPEFEIIDVVSLLTVVEDTSMDFNVIASDAWQDENHTINWVASVPDEGGTVTGATATGNSKVLSYTPELHFPHASTNGTETFTVTIDDTLSQTLNVVVTVTPVNDAPVIQGADPATFNAKENSQNDNNDDGGRADDVHSMTFTVIDYDNDPLTWTVQAAPSNGTMGYTTFDRSQNMETTTTTVSTDLHSVDVHYQGNQRYVGADNFVLKVSDRASGDAELLADTVSVDVDVAITNRAPTIVGSSTIRRYLAVGTASHLFNINSQDLDGDSVTWSVVTPPTKGSINIANPLVKEVAVTYTPNNPNAAPALDSFVLRVTDDPHGWSNTVTVYTGITRPPTLTAGGAFLGSIDITSISTFTCGNRTLKKPGSLQTKTVSYTFRVSEDNGDTIAWSITGSQSSVSISANKSWNTPYVVSGGGSSITVSMSNNAGSPISNAYVHVEAIDSAGQISSGGYMSGNFKDTRPTPTSVGATIHANETYNDPLITLNGYGCYTASDSQNDDAGSLGFLNSDLLVTFFEHRSGGCHGATLSLSGGTKLADYNMNADTNWNNEASCFALSWNK</sequence>
<keyword evidence="1" id="KW-0344">Guanine-nucleotide releasing factor</keyword>
<proteinExistence type="predicted"/>
<feature type="domain" description="Cadherin" evidence="4">
    <location>
        <begin position="1221"/>
        <end position="1356"/>
    </location>
</feature>
<dbReference type="RefSeq" id="WP_286019050.1">
    <property type="nucleotide sequence ID" value="NZ_FMSV02000158.1"/>
</dbReference>
<evidence type="ECO:0000259" key="4">
    <source>
        <dbReference type="PROSITE" id="PS50268"/>
    </source>
</evidence>
<keyword evidence="6" id="KW-1185">Reference proteome</keyword>
<organism evidence="5 6">
    <name type="scientific">Candidatus Venteria ishoeyi</name>
    <dbReference type="NCBI Taxonomy" id="1899563"/>
    <lineage>
        <taxon>Bacteria</taxon>
        <taxon>Pseudomonadati</taxon>
        <taxon>Pseudomonadota</taxon>
        <taxon>Gammaproteobacteria</taxon>
        <taxon>Thiotrichales</taxon>
        <taxon>Thiotrichaceae</taxon>
        <taxon>Venteria</taxon>
    </lineage>
</organism>
<dbReference type="EMBL" id="FMSV02000158">
    <property type="protein sequence ID" value="SEH05106.1"/>
    <property type="molecule type" value="Genomic_DNA"/>
</dbReference>
<dbReference type="InterPro" id="IPR002126">
    <property type="entry name" value="Cadherin-like_dom"/>
</dbReference>
<dbReference type="PANTHER" id="PTHR45982:SF1">
    <property type="entry name" value="REGULATOR OF CHROMOSOME CONDENSATION"/>
    <property type="match status" value="1"/>
</dbReference>
<dbReference type="GO" id="GO:0005509">
    <property type="term" value="F:calcium ion binding"/>
    <property type="evidence" value="ECO:0007669"/>
    <property type="project" value="InterPro"/>
</dbReference>
<accession>A0A1H6F7T0</accession>
<dbReference type="Pfam" id="PF13540">
    <property type="entry name" value="RCC1_2"/>
    <property type="match status" value="1"/>
</dbReference>
<dbReference type="PROSITE" id="PS50268">
    <property type="entry name" value="CADHERIN_2"/>
    <property type="match status" value="1"/>
</dbReference>
<evidence type="ECO:0000313" key="5">
    <source>
        <dbReference type="EMBL" id="SEH05106.1"/>
    </source>
</evidence>
<dbReference type="Gene3D" id="2.60.40.3440">
    <property type="match status" value="2"/>
</dbReference>
<name>A0A1H6F7T0_9GAMM</name>
<evidence type="ECO:0000256" key="2">
    <source>
        <dbReference type="ARBA" id="ARBA00022737"/>
    </source>
</evidence>
<dbReference type="PANTHER" id="PTHR45982">
    <property type="entry name" value="REGULATOR OF CHROMOSOME CONDENSATION"/>
    <property type="match status" value="1"/>
</dbReference>
<dbReference type="InterPro" id="IPR051553">
    <property type="entry name" value="Ran_GTPase-activating"/>
</dbReference>
<feature type="region of interest" description="Disordered" evidence="3">
    <location>
        <begin position="1573"/>
        <end position="1593"/>
    </location>
</feature>
<evidence type="ECO:0000313" key="6">
    <source>
        <dbReference type="Proteomes" id="UP000236724"/>
    </source>
</evidence>
<keyword evidence="2" id="KW-0677">Repeat</keyword>
<dbReference type="Proteomes" id="UP000236724">
    <property type="component" value="Unassembled WGS sequence"/>
</dbReference>
<dbReference type="InterPro" id="IPR058923">
    <property type="entry name" value="RCC1-like_dom"/>
</dbReference>
<dbReference type="NCBIfam" id="NF012211">
    <property type="entry name" value="tand_rpt_95"/>
    <property type="match status" value="3"/>
</dbReference>
<dbReference type="PRINTS" id="PR00633">
    <property type="entry name" value="RCCNDNSATION"/>
</dbReference>
<dbReference type="GO" id="GO:0007156">
    <property type="term" value="P:homophilic cell adhesion via plasma membrane adhesion molecules"/>
    <property type="evidence" value="ECO:0007669"/>
    <property type="project" value="InterPro"/>
</dbReference>
<evidence type="ECO:0000256" key="1">
    <source>
        <dbReference type="ARBA" id="ARBA00022658"/>
    </source>
</evidence>
<gene>
    <name evidence="5" type="ORF">MBHS_00959</name>
</gene>